<evidence type="ECO:0000313" key="2">
    <source>
        <dbReference type="Proteomes" id="UP001314229"/>
    </source>
</evidence>
<dbReference type="AlphaFoldDB" id="A0AAV1NU41"/>
<name>A0AAV1NU41_SCOSC</name>
<accession>A0AAV1NU41</accession>
<dbReference type="EMBL" id="CAWUFR010000062">
    <property type="protein sequence ID" value="CAK6963021.1"/>
    <property type="molecule type" value="Genomic_DNA"/>
</dbReference>
<evidence type="ECO:0000313" key="1">
    <source>
        <dbReference type="EMBL" id="CAK6963021.1"/>
    </source>
</evidence>
<sequence length="64" mass="7025">RVSTRKLCLHPNLLTGSELASLSAPADPNHQGQRCALVHCRHGNGDCGCQQFTVCFGCESKREW</sequence>
<feature type="non-terminal residue" evidence="1">
    <location>
        <position position="1"/>
    </location>
</feature>
<dbReference type="Proteomes" id="UP001314229">
    <property type="component" value="Unassembled WGS sequence"/>
</dbReference>
<comment type="caution">
    <text evidence="1">The sequence shown here is derived from an EMBL/GenBank/DDBJ whole genome shotgun (WGS) entry which is preliminary data.</text>
</comment>
<proteinExistence type="predicted"/>
<organism evidence="1 2">
    <name type="scientific">Scomber scombrus</name>
    <name type="common">Atlantic mackerel</name>
    <name type="synonym">Scomber vernalis</name>
    <dbReference type="NCBI Taxonomy" id="13677"/>
    <lineage>
        <taxon>Eukaryota</taxon>
        <taxon>Metazoa</taxon>
        <taxon>Chordata</taxon>
        <taxon>Craniata</taxon>
        <taxon>Vertebrata</taxon>
        <taxon>Euteleostomi</taxon>
        <taxon>Actinopterygii</taxon>
        <taxon>Neopterygii</taxon>
        <taxon>Teleostei</taxon>
        <taxon>Neoteleostei</taxon>
        <taxon>Acanthomorphata</taxon>
        <taxon>Pelagiaria</taxon>
        <taxon>Scombriformes</taxon>
        <taxon>Scombridae</taxon>
        <taxon>Scomber</taxon>
    </lineage>
</organism>
<feature type="non-terminal residue" evidence="1">
    <location>
        <position position="64"/>
    </location>
</feature>
<reference evidence="1 2" key="1">
    <citation type="submission" date="2024-01" db="EMBL/GenBank/DDBJ databases">
        <authorList>
            <person name="Alioto T."/>
            <person name="Alioto T."/>
            <person name="Gomez Garrido J."/>
        </authorList>
    </citation>
    <scope>NUCLEOTIDE SEQUENCE [LARGE SCALE GENOMIC DNA]</scope>
</reference>
<gene>
    <name evidence="1" type="ORF">FSCOSCO3_A000542</name>
</gene>
<keyword evidence="2" id="KW-1185">Reference proteome</keyword>
<protein>
    <submittedName>
        <fullName evidence="1">Uncharacterized protein</fullName>
    </submittedName>
</protein>